<dbReference type="SMART" id="SM00014">
    <property type="entry name" value="acidPPc"/>
    <property type="match status" value="1"/>
</dbReference>
<organism evidence="3 4">
    <name type="scientific">Lactobacillus psittaci DSM 15354</name>
    <dbReference type="NCBI Taxonomy" id="1122152"/>
    <lineage>
        <taxon>Bacteria</taxon>
        <taxon>Bacillati</taxon>
        <taxon>Bacillota</taxon>
        <taxon>Bacilli</taxon>
        <taxon>Lactobacillales</taxon>
        <taxon>Lactobacillaceae</taxon>
        <taxon>Lactobacillus</taxon>
    </lineage>
</organism>
<dbReference type="STRING" id="1122152.GCA_000425905_00677"/>
<feature type="transmembrane region" description="Helical" evidence="1">
    <location>
        <begin position="7"/>
        <end position="25"/>
    </location>
</feature>
<dbReference type="RefSeq" id="WP_051237952.1">
    <property type="nucleotide sequence ID" value="NZ_AUEI01000004.1"/>
</dbReference>
<dbReference type="AlphaFoldDB" id="A0A0R1SCI6"/>
<accession>A0A0R1SCI6</accession>
<dbReference type="Gene3D" id="1.20.144.10">
    <property type="entry name" value="Phosphatidic acid phosphatase type 2/haloperoxidase"/>
    <property type="match status" value="2"/>
</dbReference>
<evidence type="ECO:0000313" key="3">
    <source>
        <dbReference type="EMBL" id="KRL63763.1"/>
    </source>
</evidence>
<keyword evidence="1" id="KW-0472">Membrane</keyword>
<evidence type="ECO:0000256" key="1">
    <source>
        <dbReference type="SAM" id="Phobius"/>
    </source>
</evidence>
<feature type="transmembrane region" description="Helical" evidence="1">
    <location>
        <begin position="89"/>
        <end position="107"/>
    </location>
</feature>
<gene>
    <name evidence="3" type="ORF">FC23_GL000010</name>
</gene>
<dbReference type="PANTHER" id="PTHR14969:SF13">
    <property type="entry name" value="AT30094P"/>
    <property type="match status" value="1"/>
</dbReference>
<keyword evidence="1" id="KW-0812">Transmembrane</keyword>
<feature type="transmembrane region" description="Helical" evidence="1">
    <location>
        <begin position="159"/>
        <end position="181"/>
    </location>
</feature>
<dbReference type="CDD" id="cd03392">
    <property type="entry name" value="PAP2_like_2"/>
    <property type="match status" value="1"/>
</dbReference>
<evidence type="ECO:0000313" key="4">
    <source>
        <dbReference type="Proteomes" id="UP000051931"/>
    </source>
</evidence>
<dbReference type="PATRIC" id="fig|1122152.4.peg.10"/>
<dbReference type="EMBL" id="AZFB01000001">
    <property type="protein sequence ID" value="KRL63763.1"/>
    <property type="molecule type" value="Genomic_DNA"/>
</dbReference>
<dbReference type="Proteomes" id="UP000051931">
    <property type="component" value="Unassembled WGS sequence"/>
</dbReference>
<feature type="transmembrane region" description="Helical" evidence="1">
    <location>
        <begin position="127"/>
        <end position="152"/>
    </location>
</feature>
<proteinExistence type="predicted"/>
<dbReference type="SUPFAM" id="SSF48317">
    <property type="entry name" value="Acid phosphatase/Vanadium-dependent haloperoxidase"/>
    <property type="match status" value="1"/>
</dbReference>
<keyword evidence="4" id="KW-1185">Reference proteome</keyword>
<feature type="domain" description="Phosphatidic acid phosphatase type 2/haloperoxidase" evidence="2">
    <location>
        <begin position="90"/>
        <end position="202"/>
    </location>
</feature>
<dbReference type="InterPro" id="IPR036938">
    <property type="entry name" value="PAP2/HPO_sf"/>
</dbReference>
<reference evidence="3 4" key="1">
    <citation type="journal article" date="2015" name="Genome Announc.">
        <title>Expanding the biotechnology potential of lactobacilli through comparative genomics of 213 strains and associated genera.</title>
        <authorList>
            <person name="Sun Z."/>
            <person name="Harris H.M."/>
            <person name="McCann A."/>
            <person name="Guo C."/>
            <person name="Argimon S."/>
            <person name="Zhang W."/>
            <person name="Yang X."/>
            <person name="Jeffery I.B."/>
            <person name="Cooney J.C."/>
            <person name="Kagawa T.F."/>
            <person name="Liu W."/>
            <person name="Song Y."/>
            <person name="Salvetti E."/>
            <person name="Wrobel A."/>
            <person name="Rasinkangas P."/>
            <person name="Parkhill J."/>
            <person name="Rea M.C."/>
            <person name="O'Sullivan O."/>
            <person name="Ritari J."/>
            <person name="Douillard F.P."/>
            <person name="Paul Ross R."/>
            <person name="Yang R."/>
            <person name="Briner A.E."/>
            <person name="Felis G.E."/>
            <person name="de Vos W.M."/>
            <person name="Barrangou R."/>
            <person name="Klaenhammer T.R."/>
            <person name="Caufield P.W."/>
            <person name="Cui Y."/>
            <person name="Zhang H."/>
            <person name="O'Toole P.W."/>
        </authorList>
    </citation>
    <scope>NUCLEOTIDE SEQUENCE [LARGE SCALE GENOMIC DNA]</scope>
    <source>
        <strain evidence="3 4">DSM 15354</strain>
    </source>
</reference>
<dbReference type="OrthoDB" id="9789113at2"/>
<dbReference type="PANTHER" id="PTHR14969">
    <property type="entry name" value="SPHINGOSINE-1-PHOSPHATE PHOSPHOHYDROLASE"/>
    <property type="match status" value="1"/>
</dbReference>
<name>A0A0R1SCI6_9LACO</name>
<keyword evidence="1" id="KW-1133">Transmembrane helix</keyword>
<comment type="caution">
    <text evidence="3">The sequence shown here is derived from an EMBL/GenBank/DDBJ whole genome shotgun (WGS) entry which is preliminary data.</text>
</comment>
<dbReference type="eggNOG" id="COG0671">
    <property type="taxonomic scope" value="Bacteria"/>
</dbReference>
<dbReference type="InterPro" id="IPR000326">
    <property type="entry name" value="PAP2/HPO"/>
</dbReference>
<evidence type="ECO:0000259" key="2">
    <source>
        <dbReference type="SMART" id="SM00014"/>
    </source>
</evidence>
<sequence>MNENENRFTYLVGATLIFTCLYVFWVHSVVKSLSFIHSFDNSLINLITNSNQTELFILKHLTVLANTSMVVIYTIILVLLLLWRKHYDLAKFAVFVMALANGNNWLIKHLVMRHRPSVHHLVKATGYSFPSGHSAGSMSLCLVLFIVVLVLMKKGKLKNFLLICLPIIPLIIGMSRIYVRVHYPSDVLGGFIEAITFFLLGLLIFQSKLFKTNNK</sequence>
<feature type="transmembrane region" description="Helical" evidence="1">
    <location>
        <begin position="63"/>
        <end position="82"/>
    </location>
</feature>
<protein>
    <submittedName>
        <fullName evidence="3">PAP2 family protein</fullName>
    </submittedName>
</protein>
<feature type="transmembrane region" description="Helical" evidence="1">
    <location>
        <begin position="187"/>
        <end position="205"/>
    </location>
</feature>
<dbReference type="Pfam" id="PF01569">
    <property type="entry name" value="PAP2"/>
    <property type="match status" value="1"/>
</dbReference>